<keyword evidence="2" id="KW-1185">Reference proteome</keyword>
<sequence length="58" mass="6555">MLQKSSALMSKLIERVTGLTNVNITGMDSWLQTIIMSLERLNTQQQSRWVGVMSEIDA</sequence>
<accession>A0A9D4M9I2</accession>
<name>A0A9D4M9I2_DREPO</name>
<comment type="caution">
    <text evidence="1">The sequence shown here is derived from an EMBL/GenBank/DDBJ whole genome shotgun (WGS) entry which is preliminary data.</text>
</comment>
<evidence type="ECO:0000313" key="1">
    <source>
        <dbReference type="EMBL" id="KAH3873412.1"/>
    </source>
</evidence>
<reference evidence="1" key="2">
    <citation type="submission" date="2020-11" db="EMBL/GenBank/DDBJ databases">
        <authorList>
            <person name="McCartney M.A."/>
            <person name="Auch B."/>
            <person name="Kono T."/>
            <person name="Mallez S."/>
            <person name="Becker A."/>
            <person name="Gohl D.M."/>
            <person name="Silverstein K.A.T."/>
            <person name="Koren S."/>
            <person name="Bechman K.B."/>
            <person name="Herman A."/>
            <person name="Abrahante J.E."/>
            <person name="Garbe J."/>
        </authorList>
    </citation>
    <scope>NUCLEOTIDE SEQUENCE</scope>
    <source>
        <strain evidence="1">Duluth1</strain>
        <tissue evidence="1">Whole animal</tissue>
    </source>
</reference>
<protein>
    <submittedName>
        <fullName evidence="1">Uncharacterized protein</fullName>
    </submittedName>
</protein>
<dbReference type="Proteomes" id="UP000828390">
    <property type="component" value="Unassembled WGS sequence"/>
</dbReference>
<gene>
    <name evidence="1" type="ORF">DPMN_036647</name>
</gene>
<organism evidence="1 2">
    <name type="scientific">Dreissena polymorpha</name>
    <name type="common">Zebra mussel</name>
    <name type="synonym">Mytilus polymorpha</name>
    <dbReference type="NCBI Taxonomy" id="45954"/>
    <lineage>
        <taxon>Eukaryota</taxon>
        <taxon>Metazoa</taxon>
        <taxon>Spiralia</taxon>
        <taxon>Lophotrochozoa</taxon>
        <taxon>Mollusca</taxon>
        <taxon>Bivalvia</taxon>
        <taxon>Autobranchia</taxon>
        <taxon>Heteroconchia</taxon>
        <taxon>Euheterodonta</taxon>
        <taxon>Imparidentia</taxon>
        <taxon>Neoheterodontei</taxon>
        <taxon>Myida</taxon>
        <taxon>Dreissenoidea</taxon>
        <taxon>Dreissenidae</taxon>
        <taxon>Dreissena</taxon>
    </lineage>
</organism>
<proteinExistence type="predicted"/>
<reference evidence="1" key="1">
    <citation type="journal article" date="2019" name="bioRxiv">
        <title>The Genome of the Zebra Mussel, Dreissena polymorpha: A Resource for Invasive Species Research.</title>
        <authorList>
            <person name="McCartney M.A."/>
            <person name="Auch B."/>
            <person name="Kono T."/>
            <person name="Mallez S."/>
            <person name="Zhang Y."/>
            <person name="Obille A."/>
            <person name="Becker A."/>
            <person name="Abrahante J.E."/>
            <person name="Garbe J."/>
            <person name="Badalamenti J.P."/>
            <person name="Herman A."/>
            <person name="Mangelson H."/>
            <person name="Liachko I."/>
            <person name="Sullivan S."/>
            <person name="Sone E.D."/>
            <person name="Koren S."/>
            <person name="Silverstein K.A.T."/>
            <person name="Beckman K.B."/>
            <person name="Gohl D.M."/>
        </authorList>
    </citation>
    <scope>NUCLEOTIDE SEQUENCE</scope>
    <source>
        <strain evidence="1">Duluth1</strain>
        <tissue evidence="1">Whole animal</tissue>
    </source>
</reference>
<evidence type="ECO:0000313" key="2">
    <source>
        <dbReference type="Proteomes" id="UP000828390"/>
    </source>
</evidence>
<dbReference type="EMBL" id="JAIWYP010000002">
    <property type="protein sequence ID" value="KAH3873412.1"/>
    <property type="molecule type" value="Genomic_DNA"/>
</dbReference>
<dbReference type="AlphaFoldDB" id="A0A9D4M9I2"/>